<proteinExistence type="inferred from homology"/>
<dbReference type="PROSITE" id="PS51186">
    <property type="entry name" value="GNAT"/>
    <property type="match status" value="1"/>
</dbReference>
<evidence type="ECO:0000313" key="7">
    <source>
        <dbReference type="EMBL" id="GGD14054.1"/>
    </source>
</evidence>
<keyword evidence="8" id="KW-1185">Reference proteome</keyword>
<keyword evidence="4" id="KW-0012">Acyltransferase</keyword>
<gene>
    <name evidence="7" type="primary">rimI</name>
    <name evidence="7" type="ORF">GCM10011342_23510</name>
</gene>
<dbReference type="InterPro" id="IPR006464">
    <property type="entry name" value="AcTrfase_RimI/Ard1"/>
</dbReference>
<comment type="similarity">
    <text evidence="1 5">Belongs to the acetyltransferase family. RimI subfamily.</text>
</comment>
<dbReference type="InterPro" id="IPR000182">
    <property type="entry name" value="GNAT_dom"/>
</dbReference>
<protein>
    <recommendedName>
        <fullName evidence="5">[Ribosomal protein bS18]-alanine N-acetyltransferase</fullName>
        <ecNumber evidence="5">2.3.1.266</ecNumber>
    </recommendedName>
</protein>
<evidence type="ECO:0000259" key="6">
    <source>
        <dbReference type="PROSITE" id="PS51186"/>
    </source>
</evidence>
<evidence type="ECO:0000256" key="4">
    <source>
        <dbReference type="ARBA" id="ARBA00023315"/>
    </source>
</evidence>
<dbReference type="InterPro" id="IPR016181">
    <property type="entry name" value="Acyl_CoA_acyltransferase"/>
</dbReference>
<dbReference type="NCBIfam" id="TIGR01575">
    <property type="entry name" value="rimI"/>
    <property type="match status" value="1"/>
</dbReference>
<comment type="catalytic activity">
    <reaction evidence="5">
        <text>N-terminal L-alanyl-[ribosomal protein bS18] + acetyl-CoA = N-terminal N(alpha)-acetyl-L-alanyl-[ribosomal protein bS18] + CoA + H(+)</text>
        <dbReference type="Rhea" id="RHEA:43756"/>
        <dbReference type="Rhea" id="RHEA-COMP:10676"/>
        <dbReference type="Rhea" id="RHEA-COMP:10677"/>
        <dbReference type="ChEBI" id="CHEBI:15378"/>
        <dbReference type="ChEBI" id="CHEBI:57287"/>
        <dbReference type="ChEBI" id="CHEBI:57288"/>
        <dbReference type="ChEBI" id="CHEBI:64718"/>
        <dbReference type="ChEBI" id="CHEBI:83683"/>
        <dbReference type="EC" id="2.3.1.266"/>
    </reaction>
</comment>
<dbReference type="GO" id="GO:0005737">
    <property type="term" value="C:cytoplasm"/>
    <property type="evidence" value="ECO:0007669"/>
    <property type="project" value="UniProtKB-SubCell"/>
</dbReference>
<keyword evidence="3" id="KW-0808">Transferase</keyword>
<evidence type="ECO:0000256" key="5">
    <source>
        <dbReference type="RuleBase" id="RU363094"/>
    </source>
</evidence>
<dbReference type="PANTHER" id="PTHR43420:SF44">
    <property type="entry name" value="ACETYLTRANSFERASE YPEA"/>
    <property type="match status" value="1"/>
</dbReference>
<sequence length="153" mass="16069">MSARPVSCALAGPTHADLLARLHAEIFSEEPWDAAWFAQMLANPAVSGLILSHPAADGDQPAGLALTSAVAEEAEILTIGIMPAARRQGLGAALLEAVIGDAAGRGVTRLHLEVSARNEAAISLYEKAGFARTGLRRKYYRNGADAVMMAHQL</sequence>
<reference evidence="7" key="2">
    <citation type="submission" date="2020-09" db="EMBL/GenBank/DDBJ databases">
        <authorList>
            <person name="Sun Q."/>
            <person name="Zhou Y."/>
        </authorList>
    </citation>
    <scope>NUCLEOTIDE SEQUENCE</scope>
    <source>
        <strain evidence="7">CGMCC 1.12921</strain>
    </source>
</reference>
<dbReference type="EMBL" id="BMGH01000001">
    <property type="protein sequence ID" value="GGD14054.1"/>
    <property type="molecule type" value="Genomic_DNA"/>
</dbReference>
<evidence type="ECO:0000313" key="8">
    <source>
        <dbReference type="Proteomes" id="UP000613582"/>
    </source>
</evidence>
<evidence type="ECO:0000256" key="2">
    <source>
        <dbReference type="ARBA" id="ARBA00022490"/>
    </source>
</evidence>
<dbReference type="PANTHER" id="PTHR43420">
    <property type="entry name" value="ACETYLTRANSFERASE"/>
    <property type="match status" value="1"/>
</dbReference>
<evidence type="ECO:0000256" key="1">
    <source>
        <dbReference type="ARBA" id="ARBA00005395"/>
    </source>
</evidence>
<dbReference type="RefSeq" id="WP_188158233.1">
    <property type="nucleotide sequence ID" value="NZ_BMGH01000001.1"/>
</dbReference>
<dbReference type="EC" id="2.3.1.266" evidence="5"/>
<name>A0A8J2Y441_9PROT</name>
<comment type="subcellular location">
    <subcellularLocation>
        <location evidence="5">Cytoplasm</location>
    </subcellularLocation>
</comment>
<comment type="function">
    <text evidence="5">Acetylates the N-terminal alanine of ribosomal protein bS18.</text>
</comment>
<dbReference type="CDD" id="cd04301">
    <property type="entry name" value="NAT_SF"/>
    <property type="match status" value="1"/>
</dbReference>
<organism evidence="7 8">
    <name type="scientific">Aquisalinus flavus</name>
    <dbReference type="NCBI Taxonomy" id="1526572"/>
    <lineage>
        <taxon>Bacteria</taxon>
        <taxon>Pseudomonadati</taxon>
        <taxon>Pseudomonadota</taxon>
        <taxon>Alphaproteobacteria</taxon>
        <taxon>Parvularculales</taxon>
        <taxon>Parvularculaceae</taxon>
        <taxon>Aquisalinus</taxon>
    </lineage>
</organism>
<accession>A0A8J2Y441</accession>
<dbReference type="GO" id="GO:0008999">
    <property type="term" value="F:protein-N-terminal-alanine acetyltransferase activity"/>
    <property type="evidence" value="ECO:0007669"/>
    <property type="project" value="UniProtKB-EC"/>
</dbReference>
<dbReference type="Proteomes" id="UP000613582">
    <property type="component" value="Unassembled WGS sequence"/>
</dbReference>
<reference evidence="7" key="1">
    <citation type="journal article" date="2014" name="Int. J. Syst. Evol. Microbiol.">
        <title>Complete genome sequence of Corynebacterium casei LMG S-19264T (=DSM 44701T), isolated from a smear-ripened cheese.</title>
        <authorList>
            <consortium name="US DOE Joint Genome Institute (JGI-PGF)"/>
            <person name="Walter F."/>
            <person name="Albersmeier A."/>
            <person name="Kalinowski J."/>
            <person name="Ruckert C."/>
        </authorList>
    </citation>
    <scope>NUCLEOTIDE SEQUENCE</scope>
    <source>
        <strain evidence="7">CGMCC 1.12921</strain>
    </source>
</reference>
<dbReference type="AlphaFoldDB" id="A0A8J2Y441"/>
<dbReference type="Gene3D" id="3.40.630.30">
    <property type="match status" value="1"/>
</dbReference>
<feature type="domain" description="N-acetyltransferase" evidence="6">
    <location>
        <begin position="6"/>
        <end position="153"/>
    </location>
</feature>
<keyword evidence="2 5" id="KW-0963">Cytoplasm</keyword>
<comment type="caution">
    <text evidence="7">The sequence shown here is derived from an EMBL/GenBank/DDBJ whole genome shotgun (WGS) entry which is preliminary data.</text>
</comment>
<dbReference type="InterPro" id="IPR050680">
    <property type="entry name" value="YpeA/RimI_acetyltransf"/>
</dbReference>
<evidence type="ECO:0000256" key="3">
    <source>
        <dbReference type="ARBA" id="ARBA00022679"/>
    </source>
</evidence>
<dbReference type="SUPFAM" id="SSF55729">
    <property type="entry name" value="Acyl-CoA N-acyltransferases (Nat)"/>
    <property type="match status" value="1"/>
</dbReference>
<dbReference type="Pfam" id="PF00583">
    <property type="entry name" value="Acetyltransf_1"/>
    <property type="match status" value="1"/>
</dbReference>